<dbReference type="EMBL" id="MSFN02000001">
    <property type="protein sequence ID" value="PTU24112.1"/>
    <property type="molecule type" value="Genomic_DNA"/>
</dbReference>
<dbReference type="Proteomes" id="UP000244073">
    <property type="component" value="Unassembled WGS sequence"/>
</dbReference>
<protein>
    <submittedName>
        <fullName evidence="1">Uncharacterized protein</fullName>
    </submittedName>
</protein>
<accession>A0A2T5M6F7</accession>
<dbReference type="RefSeq" id="XP_040755504.1">
    <property type="nucleotide sequence ID" value="XM_040892574.1"/>
</dbReference>
<dbReference type="AlphaFoldDB" id="A0A2T5M6F7"/>
<dbReference type="GeneID" id="63809456"/>
<proteinExistence type="predicted"/>
<organism evidence="1 2">
    <name type="scientific">Aspergillus ochraceoroseus IBT 24754</name>
    <dbReference type="NCBI Taxonomy" id="1392256"/>
    <lineage>
        <taxon>Eukaryota</taxon>
        <taxon>Fungi</taxon>
        <taxon>Dikarya</taxon>
        <taxon>Ascomycota</taxon>
        <taxon>Pezizomycotina</taxon>
        <taxon>Eurotiomycetes</taxon>
        <taxon>Eurotiomycetidae</taxon>
        <taxon>Eurotiales</taxon>
        <taxon>Aspergillaceae</taxon>
        <taxon>Aspergillus</taxon>
        <taxon>Aspergillus subgen. Nidulantes</taxon>
    </lineage>
</organism>
<reference evidence="1 2" key="1">
    <citation type="journal article" date="2018" name="Proc. Natl. Acad. Sci. U.S.A.">
        <title>Linking secondary metabolites to gene clusters through genome sequencing of six diverse Aspergillus species.</title>
        <authorList>
            <person name="Kaerboelling I."/>
            <person name="Vesth T.C."/>
            <person name="Frisvad J.C."/>
            <person name="Nybo J.L."/>
            <person name="Theobald S."/>
            <person name="Kuo A."/>
            <person name="Bowyer P."/>
            <person name="Matsuda Y."/>
            <person name="Mondo S."/>
            <person name="Lyhne E.K."/>
            <person name="Kogle M.E."/>
            <person name="Clum A."/>
            <person name="Lipzen A."/>
            <person name="Salamov A."/>
            <person name="Ngan C.Y."/>
            <person name="Daum C."/>
            <person name="Chiniquy J."/>
            <person name="Barry K."/>
            <person name="LaButti K."/>
            <person name="Haridas S."/>
            <person name="Simmons B.A."/>
            <person name="Magnuson J.K."/>
            <person name="Mortensen U.H."/>
            <person name="Larsen T.O."/>
            <person name="Grigoriev I.V."/>
            <person name="Baker S.E."/>
            <person name="Andersen M.R."/>
        </authorList>
    </citation>
    <scope>NUCLEOTIDE SEQUENCE [LARGE SCALE GENOMIC DNA]</scope>
    <source>
        <strain evidence="1 2">IBT 24754</strain>
    </source>
</reference>
<evidence type="ECO:0000313" key="2">
    <source>
        <dbReference type="Proteomes" id="UP000244073"/>
    </source>
</evidence>
<gene>
    <name evidence="1" type="ORF">P175DRAFT_020303</name>
</gene>
<comment type="caution">
    <text evidence="1">The sequence shown here is derived from an EMBL/GenBank/DDBJ whole genome shotgun (WGS) entry which is preliminary data.</text>
</comment>
<evidence type="ECO:0000313" key="1">
    <source>
        <dbReference type="EMBL" id="PTU24112.1"/>
    </source>
</evidence>
<dbReference type="VEuPathDB" id="FungiDB:P175DRAFT_020303"/>
<sequence>MLSYLRLREMKESYSLLQINTPLNWHMIESILFTQPLQFFEAVRYKPLSRGLPLLHMIQQNAIARVLKIAIVYREIRESSFQSDQESKDALKVLWRNGWLHAQIQDMRPAIFSTEIHR</sequence>
<name>A0A2T5M6F7_9EURO</name>